<evidence type="ECO:0008006" key="4">
    <source>
        <dbReference type="Google" id="ProtNLM"/>
    </source>
</evidence>
<organism evidence="2 3">
    <name type="scientific">Actomonas aquatica</name>
    <dbReference type="NCBI Taxonomy" id="2866162"/>
    <lineage>
        <taxon>Bacteria</taxon>
        <taxon>Pseudomonadati</taxon>
        <taxon>Verrucomicrobiota</taxon>
        <taxon>Opitutia</taxon>
        <taxon>Opitutales</taxon>
        <taxon>Opitutaceae</taxon>
        <taxon>Actomonas</taxon>
    </lineage>
</organism>
<feature type="transmembrane region" description="Helical" evidence="1">
    <location>
        <begin position="134"/>
        <end position="153"/>
    </location>
</feature>
<gene>
    <name evidence="2" type="ORF">K1X11_005640</name>
</gene>
<reference evidence="2 3" key="2">
    <citation type="submission" date="2023-12" db="EMBL/GenBank/DDBJ databases">
        <title>Description of an unclassified Opitutus bacterium of Verrucomicrobiota.</title>
        <authorList>
            <person name="Zhang D.-F."/>
        </authorList>
    </citation>
    <scope>NUCLEOTIDE SEQUENCE [LARGE SCALE GENOMIC DNA]</scope>
    <source>
        <strain evidence="2 3">WL0086</strain>
    </source>
</reference>
<keyword evidence="3" id="KW-1185">Reference proteome</keyword>
<feature type="transmembrane region" description="Helical" evidence="1">
    <location>
        <begin position="40"/>
        <end position="62"/>
    </location>
</feature>
<protein>
    <recommendedName>
        <fullName evidence="4">ECF transporter S component</fullName>
    </recommendedName>
</protein>
<accession>A0ABZ1CBB1</accession>
<feature type="transmembrane region" description="Helical" evidence="1">
    <location>
        <begin position="200"/>
        <end position="225"/>
    </location>
</feature>
<keyword evidence="1" id="KW-1133">Transmembrane helix</keyword>
<sequence>MSTPPSPPPPSAPADTFAGLQGAERRITFHDAASIGGAPVAYVIVLATVIAVLSFIPFSIVLSGGSSFPMAQGVYSLNGWLLGPWAGFVASSVGSLVGVFLAPHTAGIPWLAVTGAGLAALVAASLHPTGRNRLWAAISVLILVGWVSFYHHAVNLNGVRPAVFILCYLTHLSSTLLFLAPTRRWIGRALRSPDLKKVAIGLFLGTWVSASLMMFYMSWLSYILLTWPEEVFYIFFVMVPIENAARSVIGAVIGTGVIAGLRSMALVKPPHANF</sequence>
<proteinExistence type="predicted"/>
<dbReference type="RefSeq" id="WP_221033123.1">
    <property type="nucleotide sequence ID" value="NZ_CP139781.1"/>
</dbReference>
<dbReference type="EMBL" id="CP139781">
    <property type="protein sequence ID" value="WRQ88879.1"/>
    <property type="molecule type" value="Genomic_DNA"/>
</dbReference>
<keyword evidence="1" id="KW-0472">Membrane</keyword>
<evidence type="ECO:0000313" key="2">
    <source>
        <dbReference type="EMBL" id="WRQ88879.1"/>
    </source>
</evidence>
<evidence type="ECO:0000313" key="3">
    <source>
        <dbReference type="Proteomes" id="UP000738431"/>
    </source>
</evidence>
<reference evidence="2 3" key="1">
    <citation type="submission" date="2021-08" db="EMBL/GenBank/DDBJ databases">
        <authorList>
            <person name="Zhang D."/>
            <person name="Zhang A."/>
            <person name="Wang L."/>
        </authorList>
    </citation>
    <scope>NUCLEOTIDE SEQUENCE [LARGE SCALE GENOMIC DNA]</scope>
    <source>
        <strain evidence="2 3">WL0086</strain>
    </source>
</reference>
<dbReference type="Proteomes" id="UP000738431">
    <property type="component" value="Chromosome"/>
</dbReference>
<feature type="transmembrane region" description="Helical" evidence="1">
    <location>
        <begin position="159"/>
        <end position="179"/>
    </location>
</feature>
<feature type="transmembrane region" description="Helical" evidence="1">
    <location>
        <begin position="231"/>
        <end position="261"/>
    </location>
</feature>
<name>A0ABZ1CBB1_9BACT</name>
<dbReference type="Gene3D" id="1.10.1760.20">
    <property type="match status" value="1"/>
</dbReference>
<feature type="transmembrane region" description="Helical" evidence="1">
    <location>
        <begin position="74"/>
        <end position="102"/>
    </location>
</feature>
<feature type="transmembrane region" description="Helical" evidence="1">
    <location>
        <begin position="108"/>
        <end position="127"/>
    </location>
</feature>
<evidence type="ECO:0000256" key="1">
    <source>
        <dbReference type="SAM" id="Phobius"/>
    </source>
</evidence>
<keyword evidence="1" id="KW-0812">Transmembrane</keyword>